<evidence type="ECO:0000256" key="1">
    <source>
        <dbReference type="ARBA" id="ARBA00023015"/>
    </source>
</evidence>
<evidence type="ECO:0000256" key="3">
    <source>
        <dbReference type="ARBA" id="ARBA00023163"/>
    </source>
</evidence>
<accession>A0A1H7BXS9</accession>
<organism evidence="5 6">
    <name type="scientific">Paraburkholderia diazotrophica</name>
    <dbReference type="NCBI Taxonomy" id="667676"/>
    <lineage>
        <taxon>Bacteria</taxon>
        <taxon>Pseudomonadati</taxon>
        <taxon>Pseudomonadota</taxon>
        <taxon>Betaproteobacteria</taxon>
        <taxon>Burkholderiales</taxon>
        <taxon>Burkholderiaceae</taxon>
        <taxon>Paraburkholderia</taxon>
    </lineage>
</organism>
<dbReference type="Gene3D" id="1.10.10.60">
    <property type="entry name" value="Homeodomain-like"/>
    <property type="match status" value="2"/>
</dbReference>
<dbReference type="Pfam" id="PF12852">
    <property type="entry name" value="Cupin_6"/>
    <property type="match status" value="1"/>
</dbReference>
<dbReference type="Pfam" id="PF12833">
    <property type="entry name" value="HTH_18"/>
    <property type="match status" value="1"/>
</dbReference>
<proteinExistence type="predicted"/>
<protein>
    <submittedName>
        <fullName evidence="5">AraC-type DNA-binding protein</fullName>
    </submittedName>
</protein>
<dbReference type="Proteomes" id="UP000198866">
    <property type="component" value="Unassembled WGS sequence"/>
</dbReference>
<dbReference type="STRING" id="667676.SAMN05192539_1019103"/>
<keyword evidence="2 5" id="KW-0238">DNA-binding</keyword>
<dbReference type="InterPro" id="IPR020449">
    <property type="entry name" value="Tscrpt_reg_AraC-type_HTH"/>
</dbReference>
<dbReference type="InterPro" id="IPR032783">
    <property type="entry name" value="AraC_lig"/>
</dbReference>
<dbReference type="InterPro" id="IPR018062">
    <property type="entry name" value="HTH_AraC-typ_CS"/>
</dbReference>
<evidence type="ECO:0000259" key="4">
    <source>
        <dbReference type="PROSITE" id="PS01124"/>
    </source>
</evidence>
<feature type="domain" description="HTH araC/xylS-type" evidence="4">
    <location>
        <begin position="223"/>
        <end position="321"/>
    </location>
</feature>
<reference evidence="6" key="1">
    <citation type="submission" date="2016-10" db="EMBL/GenBank/DDBJ databases">
        <authorList>
            <person name="Varghese N."/>
            <person name="Submissions S."/>
        </authorList>
    </citation>
    <scope>NUCLEOTIDE SEQUENCE [LARGE SCALE GENOMIC DNA]</scope>
    <source>
        <strain evidence="6">LMG 26031</strain>
    </source>
</reference>
<dbReference type="AlphaFoldDB" id="A0A1H7BXS9"/>
<evidence type="ECO:0000256" key="2">
    <source>
        <dbReference type="ARBA" id="ARBA00023125"/>
    </source>
</evidence>
<evidence type="ECO:0000313" key="5">
    <source>
        <dbReference type="EMBL" id="SEJ82271.1"/>
    </source>
</evidence>
<dbReference type="RefSeq" id="WP_090869336.1">
    <property type="nucleotide sequence ID" value="NZ_FNYE01000019.1"/>
</dbReference>
<dbReference type="PROSITE" id="PS00041">
    <property type="entry name" value="HTH_ARAC_FAMILY_1"/>
    <property type="match status" value="1"/>
</dbReference>
<dbReference type="EMBL" id="FNYE01000019">
    <property type="protein sequence ID" value="SEJ82271.1"/>
    <property type="molecule type" value="Genomic_DNA"/>
</dbReference>
<dbReference type="PANTHER" id="PTHR11019:SF159">
    <property type="entry name" value="TRANSCRIPTIONAL REGULATOR-RELATED"/>
    <property type="match status" value="1"/>
</dbReference>
<gene>
    <name evidence="5" type="ORF">SAMN05192539_1019103</name>
</gene>
<evidence type="ECO:0000313" key="6">
    <source>
        <dbReference type="Proteomes" id="UP000198866"/>
    </source>
</evidence>
<name>A0A1H7BXS9_9BURK</name>
<keyword evidence="1" id="KW-0805">Transcription regulation</keyword>
<keyword evidence="6" id="KW-1185">Reference proteome</keyword>
<keyword evidence="3" id="KW-0804">Transcription</keyword>
<dbReference type="InterPro" id="IPR018060">
    <property type="entry name" value="HTH_AraC"/>
</dbReference>
<dbReference type="GO" id="GO:0003700">
    <property type="term" value="F:DNA-binding transcription factor activity"/>
    <property type="evidence" value="ECO:0007669"/>
    <property type="project" value="InterPro"/>
</dbReference>
<dbReference type="SUPFAM" id="SSF46689">
    <property type="entry name" value="Homeodomain-like"/>
    <property type="match status" value="2"/>
</dbReference>
<dbReference type="PROSITE" id="PS01124">
    <property type="entry name" value="HTH_ARAC_FAMILY_2"/>
    <property type="match status" value="1"/>
</dbReference>
<dbReference type="InterPro" id="IPR009057">
    <property type="entry name" value="Homeodomain-like_sf"/>
</dbReference>
<dbReference type="PRINTS" id="PR00032">
    <property type="entry name" value="HTHARAC"/>
</dbReference>
<dbReference type="GO" id="GO:0043565">
    <property type="term" value="F:sequence-specific DNA binding"/>
    <property type="evidence" value="ECO:0007669"/>
    <property type="project" value="InterPro"/>
</dbReference>
<dbReference type="PANTHER" id="PTHR11019">
    <property type="entry name" value="HTH-TYPE TRANSCRIPTIONAL REGULATOR NIMR"/>
    <property type="match status" value="1"/>
</dbReference>
<dbReference type="OrthoDB" id="9789899at2"/>
<dbReference type="SMART" id="SM00342">
    <property type="entry name" value="HTH_ARAC"/>
    <property type="match status" value="1"/>
</dbReference>
<sequence>MDAVSDVLRVVRLSGAVYLHAELTAPWCLFGHPDQKLCTAWLPRADRVVSYHLITEGTCWAHLPDCADPAICVSAGELLVVPQGEAHIMGSAPDLSPVPAGPLLESQLGTTPGELLNLSHGGGGAPTRLLCGFLACDDALSNPVLGSLPRLFKVDVRNDPQSSWLEASLRFAASEAAQSRAGSAIVLARLSELLFVWAVRRCIDDLPAERKNWLAGVKDRFVGRALSMLHAQPSYDWTVDELARKVGLSRSAFSHRFSDLLGQPPMQYLARWRLIVAAQELSYSSKAIAAIAEQVGYESESAFHRAFRREFGMPPAAWRKRHSHVDGAEVIAESQ</sequence>